<feature type="compositionally biased region" description="Basic and acidic residues" evidence="5">
    <location>
        <begin position="641"/>
        <end position="651"/>
    </location>
</feature>
<feature type="domain" description="Kazal-like" evidence="7">
    <location>
        <begin position="449"/>
        <end position="511"/>
    </location>
</feature>
<dbReference type="OMA" id="CPCKKPC"/>
<dbReference type="PROSITE" id="PS00282">
    <property type="entry name" value="KAZAL_1"/>
    <property type="match status" value="2"/>
</dbReference>
<feature type="domain" description="Kazal-like" evidence="7">
    <location>
        <begin position="826"/>
        <end position="887"/>
    </location>
</feature>
<keyword evidence="2" id="KW-0964">Secreted</keyword>
<feature type="compositionally biased region" description="Basic and acidic residues" evidence="5">
    <location>
        <begin position="657"/>
        <end position="669"/>
    </location>
</feature>
<keyword evidence="4" id="KW-0175">Coiled coil</keyword>
<evidence type="ECO:0000256" key="1">
    <source>
        <dbReference type="ARBA" id="ARBA00004613"/>
    </source>
</evidence>
<dbReference type="GeneTree" id="ENSGT00510000048608"/>
<feature type="region of interest" description="Disordered" evidence="5">
    <location>
        <begin position="641"/>
        <end position="669"/>
    </location>
</feature>
<feature type="coiled-coil region" evidence="4">
    <location>
        <begin position="367"/>
        <end position="401"/>
    </location>
</feature>
<dbReference type="FunFam" id="3.30.60.30:FF:000029">
    <property type="entry name" value="Serine peptidase inhibitor, Kazal type 5"/>
    <property type="match status" value="1"/>
</dbReference>
<dbReference type="AlphaFoldDB" id="A0A8C2VER5"/>
<keyword evidence="6" id="KW-0732">Signal</keyword>
<accession>A0A8C2VER5</accession>
<dbReference type="FunFam" id="3.30.60.30:FF:000001">
    <property type="entry name" value="Serine peptidase inhibitor, Kazal type 5"/>
    <property type="match status" value="9"/>
</dbReference>
<name>A0A8C2VER5_CHILA</name>
<dbReference type="Gene3D" id="3.30.60.30">
    <property type="match status" value="13"/>
</dbReference>
<evidence type="ECO:0000259" key="7">
    <source>
        <dbReference type="PROSITE" id="PS51465"/>
    </source>
</evidence>
<feature type="region of interest" description="Disordered" evidence="5">
    <location>
        <begin position="501"/>
        <end position="525"/>
    </location>
</feature>
<dbReference type="GO" id="GO:0097209">
    <property type="term" value="C:epidermal lamellar body"/>
    <property type="evidence" value="ECO:0007669"/>
    <property type="project" value="Ensembl"/>
</dbReference>
<feature type="domain" description="Kazal-like" evidence="7">
    <location>
        <begin position="750"/>
        <end position="812"/>
    </location>
</feature>
<evidence type="ECO:0000313" key="9">
    <source>
        <dbReference type="Proteomes" id="UP000694398"/>
    </source>
</evidence>
<dbReference type="GO" id="GO:0045861">
    <property type="term" value="P:negative regulation of proteolysis"/>
    <property type="evidence" value="ECO:0007669"/>
    <property type="project" value="Ensembl"/>
</dbReference>
<evidence type="ECO:0000256" key="5">
    <source>
        <dbReference type="SAM" id="MobiDB-lite"/>
    </source>
</evidence>
<dbReference type="CDD" id="cd01327">
    <property type="entry name" value="KAZAL_PSTI"/>
    <property type="match status" value="1"/>
</dbReference>
<gene>
    <name evidence="8" type="primary">SPINK5</name>
</gene>
<dbReference type="GO" id="GO:0005829">
    <property type="term" value="C:cytosol"/>
    <property type="evidence" value="ECO:0007669"/>
    <property type="project" value="Ensembl"/>
</dbReference>
<dbReference type="Proteomes" id="UP000694398">
    <property type="component" value="Unassembled WGS sequence"/>
</dbReference>
<evidence type="ECO:0000256" key="6">
    <source>
        <dbReference type="SAM" id="SignalP"/>
    </source>
</evidence>
<sequence>NFPGWSLILFTLFYYLITETCSEFQALLKNGKLFCPEDKELSQSPDGIALINKCITCKRTLFMTRLNCDDFKKGEEDGDFTCNEGEAAVCGTDGKTYRNRCELCAENASFLCAMCAEIFLKEAEENAKREGERRIRRNVEKALCKEYERQVRNGRLFCTRESDPIQGPDGKMHGNKCSLCAEIFMRHFLEEKSKANQHLRKPKEKIVKRETEIEKVCSEYEERAKKGILFCTKENNPTRGPDGKIHGNVCSMCHAFFSRISKKEEAPHELCGEYRKSRRNGQLFCTRENDPIQGPDGKIHGNTCSMCDAFFKEEDKARAKAKRDAAKENCNEFRNFVRNGTLPCTRDNDPVLGPDGKMHVNKCAMCARVFQLEEEEKKNNKENEKAEADKVKREAVEELCREYRQYVRNGHLPCTRENDPIEGLDGKIHGNTCSMCEAFLKYSSYCFLSFFQDSCSEYRSLVQNGILYCTRENDPVRGPDGKTHGNKCAMCKAVFQKENEERKKKEGDNQKHAAGHGSNVGGGKDQDPCAEFRDLVKNGKLSCTRENDPVRGADGKSYNNKCDMCKELLKREAEEKEKNSGLRFNKTGSASGKDVCDEFRSQMKNGKLTCTRESDPVRGPDGKTHGNKCAMCKNRLEKEAAEKKKKEEEGKQNTGEKSNDKKDQCSEFRSKQKNGRLVCTRDNSPFRGLDGKMYVNKCAMCQTILERETSRVYQVLFYVSLHFQDQCKEVTNEAEDAKFRQSAGSLAYVGISADECSEYRKHVRNGELICTRENDPVRGADGRTYKNKCYKCRAVFQKEALERAKHPAKPSHIRASEERPDSSNSSLDSEMCKHYRVVPRMGFVCPKDLQPVCGDNGQTYSNPCMLCHENLIRQTNIHIRSQGRCEESSTPEKTPGSAHVGEYMAFMAMELEVVSSVFVFSHMGDRNFQVREVILGDPRMGLTFTVKIIK</sequence>
<dbReference type="Ensembl" id="ENSCLAT00000014666.1">
    <property type="protein sequence ID" value="ENSCLAP00000014508.1"/>
    <property type="gene ID" value="ENSCLAG00000010015.1"/>
</dbReference>
<proteinExistence type="predicted"/>
<dbReference type="GO" id="GO:0005938">
    <property type="term" value="C:cell cortex"/>
    <property type="evidence" value="ECO:0007669"/>
    <property type="project" value="Ensembl"/>
</dbReference>
<feature type="domain" description="Kazal-like" evidence="7">
    <location>
        <begin position="590"/>
        <end position="652"/>
    </location>
</feature>
<feature type="compositionally biased region" description="Basic and acidic residues" evidence="5">
    <location>
        <begin position="501"/>
        <end position="511"/>
    </location>
</feature>
<feature type="domain" description="Kazal-like" evidence="7">
    <location>
        <begin position="62"/>
        <end position="117"/>
    </location>
</feature>
<dbReference type="GO" id="GO:0002787">
    <property type="term" value="P:negative regulation of antibacterial peptide production"/>
    <property type="evidence" value="ECO:0007669"/>
    <property type="project" value="Ensembl"/>
</dbReference>
<dbReference type="InterPro" id="IPR050159">
    <property type="entry name" value="Kazal-type_SerProtInhib"/>
</dbReference>
<dbReference type="GO" id="GO:0005576">
    <property type="term" value="C:extracellular region"/>
    <property type="evidence" value="ECO:0007669"/>
    <property type="project" value="UniProtKB-SubCell"/>
</dbReference>
<dbReference type="InterPro" id="IPR002350">
    <property type="entry name" value="Kazal_dom"/>
</dbReference>
<evidence type="ECO:0000256" key="2">
    <source>
        <dbReference type="ARBA" id="ARBA00022525"/>
    </source>
</evidence>
<dbReference type="GO" id="GO:0009913">
    <property type="term" value="P:epidermal cell differentiation"/>
    <property type="evidence" value="ECO:0007669"/>
    <property type="project" value="Ensembl"/>
</dbReference>
<organism evidence="8 9">
    <name type="scientific">Chinchilla lanigera</name>
    <name type="common">Long-tailed chinchilla</name>
    <name type="synonym">Chinchilla villidera</name>
    <dbReference type="NCBI Taxonomy" id="34839"/>
    <lineage>
        <taxon>Eukaryota</taxon>
        <taxon>Metazoa</taxon>
        <taxon>Chordata</taxon>
        <taxon>Craniata</taxon>
        <taxon>Vertebrata</taxon>
        <taxon>Euteleostomi</taxon>
        <taxon>Mammalia</taxon>
        <taxon>Eutheria</taxon>
        <taxon>Euarchontoglires</taxon>
        <taxon>Glires</taxon>
        <taxon>Rodentia</taxon>
        <taxon>Hystricomorpha</taxon>
        <taxon>Chinchillidae</taxon>
        <taxon>Chinchilla</taxon>
    </lineage>
</organism>
<feature type="region of interest" description="Disordered" evidence="5">
    <location>
        <begin position="803"/>
        <end position="828"/>
    </location>
</feature>
<evidence type="ECO:0000256" key="3">
    <source>
        <dbReference type="ARBA" id="ARBA00023157"/>
    </source>
</evidence>
<feature type="region of interest" description="Disordered" evidence="5">
    <location>
        <begin position="576"/>
        <end position="596"/>
    </location>
</feature>
<keyword evidence="3" id="KW-1015">Disulfide bond</keyword>
<dbReference type="GO" id="GO:0005789">
    <property type="term" value="C:endoplasmic reticulum membrane"/>
    <property type="evidence" value="ECO:0007669"/>
    <property type="project" value="Ensembl"/>
</dbReference>
<dbReference type="PANTHER" id="PTHR47499">
    <property type="entry name" value="SERINE PROTEASE INHIBITOR KAZAL-TYPE 7 SPINK7"/>
    <property type="match status" value="1"/>
</dbReference>
<feature type="chain" id="PRO_5034313526" evidence="6">
    <location>
        <begin position="23"/>
        <end position="950"/>
    </location>
</feature>
<dbReference type="PANTHER" id="PTHR47499:SF1">
    <property type="entry name" value="SERINE PROTEASE INHIBITOR KAZAL-TYPE 7"/>
    <property type="match status" value="1"/>
</dbReference>
<dbReference type="GO" id="GO:0004867">
    <property type="term" value="F:serine-type endopeptidase inhibitor activity"/>
    <property type="evidence" value="ECO:0007669"/>
    <property type="project" value="Ensembl"/>
</dbReference>
<reference evidence="8" key="2">
    <citation type="submission" date="2025-09" db="UniProtKB">
        <authorList>
            <consortium name="Ensembl"/>
        </authorList>
    </citation>
    <scope>IDENTIFICATION</scope>
</reference>
<reference evidence="8" key="1">
    <citation type="submission" date="2025-08" db="UniProtKB">
        <authorList>
            <consortium name="Ensembl"/>
        </authorList>
    </citation>
    <scope>IDENTIFICATION</scope>
</reference>
<dbReference type="Pfam" id="PF00050">
    <property type="entry name" value="Kazal_1"/>
    <property type="match status" value="8"/>
</dbReference>
<protein>
    <submittedName>
        <fullName evidence="8">Serine peptidase inhibitor Kazal type 5</fullName>
    </submittedName>
</protein>
<evidence type="ECO:0000256" key="4">
    <source>
        <dbReference type="SAM" id="Coils"/>
    </source>
</evidence>
<dbReference type="PROSITE" id="PS51465">
    <property type="entry name" value="KAZAL_2"/>
    <property type="match status" value="5"/>
</dbReference>
<dbReference type="GO" id="GO:0030155">
    <property type="term" value="P:regulation of cell adhesion"/>
    <property type="evidence" value="ECO:0007669"/>
    <property type="project" value="Ensembl"/>
</dbReference>
<evidence type="ECO:0000313" key="8">
    <source>
        <dbReference type="Ensembl" id="ENSCLAP00000014508.1"/>
    </source>
</evidence>
<dbReference type="SMART" id="SM00280">
    <property type="entry name" value="KAZAL"/>
    <property type="match status" value="12"/>
</dbReference>
<comment type="subcellular location">
    <subcellularLocation>
        <location evidence="1">Secreted</location>
    </subcellularLocation>
</comment>
<dbReference type="InterPro" id="IPR036058">
    <property type="entry name" value="Kazal_dom_sf"/>
</dbReference>
<feature type="signal peptide" evidence="6">
    <location>
        <begin position="1"/>
        <end position="22"/>
    </location>
</feature>
<dbReference type="SUPFAM" id="SSF100895">
    <property type="entry name" value="Kazal-type serine protease inhibitors"/>
    <property type="match status" value="13"/>
</dbReference>
<dbReference type="GO" id="GO:0048471">
    <property type="term" value="C:perinuclear region of cytoplasm"/>
    <property type="evidence" value="ECO:0007669"/>
    <property type="project" value="Ensembl"/>
</dbReference>
<keyword evidence="9" id="KW-1185">Reference proteome</keyword>
<dbReference type="CDD" id="cd00104">
    <property type="entry name" value="KAZAL_FS"/>
    <property type="match status" value="1"/>
</dbReference>